<evidence type="ECO:0008006" key="5">
    <source>
        <dbReference type="Google" id="ProtNLM"/>
    </source>
</evidence>
<organism evidence="2 4">
    <name type="scientific">Mycobacterium kubicae</name>
    <dbReference type="NCBI Taxonomy" id="120959"/>
    <lineage>
        <taxon>Bacteria</taxon>
        <taxon>Bacillati</taxon>
        <taxon>Actinomycetota</taxon>
        <taxon>Actinomycetes</taxon>
        <taxon>Mycobacteriales</taxon>
        <taxon>Mycobacteriaceae</taxon>
        <taxon>Mycobacterium</taxon>
        <taxon>Mycobacterium simiae complex</taxon>
    </lineage>
</organism>
<dbReference type="Proteomes" id="UP000663583">
    <property type="component" value="Chromosome"/>
</dbReference>
<evidence type="ECO:0000313" key="4">
    <source>
        <dbReference type="Proteomes" id="UP000663583"/>
    </source>
</evidence>
<dbReference type="SUPFAM" id="SSF54593">
    <property type="entry name" value="Glyoxalase/Bleomycin resistance protein/Dihydroxybiphenyl dioxygenase"/>
    <property type="match status" value="1"/>
</dbReference>
<name>A0AAX1JBP3_9MYCO</name>
<keyword evidence="3" id="KW-1185">Reference proteome</keyword>
<reference evidence="1 3" key="1">
    <citation type="journal article" date="2019" name="Emerg. Microbes Infect.">
        <title>Comprehensive subspecies identification of 175 nontuberculous mycobacteria species based on 7547 genomic profiles.</title>
        <authorList>
            <person name="Matsumoto Y."/>
            <person name="Kinjo T."/>
            <person name="Motooka D."/>
            <person name="Nabeya D."/>
            <person name="Jung N."/>
            <person name="Uechi K."/>
            <person name="Horii T."/>
            <person name="Iida T."/>
            <person name="Fujita J."/>
            <person name="Nakamura S."/>
        </authorList>
    </citation>
    <scope>NUCLEOTIDE SEQUENCE [LARGE SCALE GENOMIC DNA]</scope>
    <source>
        <strain evidence="1 3">JCM 13573</strain>
    </source>
</reference>
<dbReference type="RefSeq" id="WP_085075496.1">
    <property type="nucleotide sequence ID" value="NZ_BLKU01000005.1"/>
</dbReference>
<dbReference type="KEGG" id="mku:I2456_26960"/>
<dbReference type="InterPro" id="IPR029068">
    <property type="entry name" value="Glyas_Bleomycin-R_OHBP_Dase"/>
</dbReference>
<dbReference type="Gene3D" id="3.10.180.10">
    <property type="entry name" value="2,3-Dihydroxybiphenyl 1,2-Dioxygenase, domain 1"/>
    <property type="match status" value="1"/>
</dbReference>
<sequence length="163" mass="17623">MNDVGAQVVELRLLTHRAAEMTQWWAALLGGVPRTQNARMTAIHGDCLRVVIERSPIALDYHPEASGVTSINLVLSDLHSARPALNRLSQLGSVPHRATGQPGTTALWFRDPNGTDVSLHLPVVVGHQATAAGVWPDEVDPKDVLAYIDSDSSTTIQQPPELE</sequence>
<evidence type="ECO:0000313" key="3">
    <source>
        <dbReference type="Proteomes" id="UP000465306"/>
    </source>
</evidence>
<dbReference type="Proteomes" id="UP000465306">
    <property type="component" value="Unassembled WGS sequence"/>
</dbReference>
<dbReference type="EMBL" id="BLKU01000005">
    <property type="protein sequence ID" value="GFG65840.1"/>
    <property type="molecule type" value="Genomic_DNA"/>
</dbReference>
<protein>
    <recommendedName>
        <fullName evidence="5">VOC family protein</fullName>
    </recommendedName>
</protein>
<evidence type="ECO:0000313" key="1">
    <source>
        <dbReference type="EMBL" id="GFG65840.1"/>
    </source>
</evidence>
<dbReference type="AlphaFoldDB" id="A0AAX1JBP3"/>
<dbReference type="EMBL" id="CP065047">
    <property type="protein sequence ID" value="QPI37842.1"/>
    <property type="molecule type" value="Genomic_DNA"/>
</dbReference>
<reference evidence="1" key="2">
    <citation type="submission" date="2020-02" db="EMBL/GenBank/DDBJ databases">
        <authorList>
            <person name="Matsumoto Y."/>
            <person name="Kinjo T."/>
            <person name="Motooka D."/>
            <person name="Nabeya D."/>
            <person name="Jung N."/>
            <person name="Uechi K."/>
            <person name="Horii T."/>
            <person name="Iida T."/>
            <person name="Fujita J."/>
            <person name="Nakamura S."/>
        </authorList>
    </citation>
    <scope>NUCLEOTIDE SEQUENCE</scope>
    <source>
        <strain evidence="1">JCM 13573</strain>
    </source>
</reference>
<evidence type="ECO:0000313" key="2">
    <source>
        <dbReference type="EMBL" id="QPI37842.1"/>
    </source>
</evidence>
<proteinExistence type="predicted"/>
<accession>A0AAX1JBP3</accession>
<reference evidence="2" key="3">
    <citation type="submission" date="2020-11" db="EMBL/GenBank/DDBJ databases">
        <title>Intraspecies plasmid and genomic variation of Mycobacterium kubicae revealed by the complete genome sequences of two clinical isolates.</title>
        <authorList>
            <person name="Hendrix J.R."/>
            <person name="Epperson L.E."/>
            <person name="Honda J.R."/>
            <person name="Strong M."/>
        </authorList>
    </citation>
    <scope>NUCLEOTIDE SEQUENCE</scope>
    <source>
        <strain evidence="2">JCM 13573</strain>
    </source>
</reference>
<gene>
    <name evidence="2" type="ORF">I2456_26960</name>
    <name evidence="1" type="ORF">MKUB_33300</name>
</gene>